<dbReference type="InParanoid" id="A0A1Y2AD76"/>
<dbReference type="Proteomes" id="UP000193986">
    <property type="component" value="Unassembled WGS sequence"/>
</dbReference>
<accession>A0A1Y2AD76</accession>
<evidence type="ECO:0000313" key="1">
    <source>
        <dbReference type="EMBL" id="ORY20424.1"/>
    </source>
</evidence>
<protein>
    <submittedName>
        <fullName evidence="1">Uncharacterized protein</fullName>
    </submittedName>
</protein>
<keyword evidence="2" id="KW-1185">Reference proteome</keyword>
<proteinExistence type="predicted"/>
<sequence length="51" mass="5917">MYVQDHLGHALLLKETSRYPHNLTPAPVRLVQHLSRDSIDSSVVFNLRYDI</sequence>
<organism evidence="1 2">
    <name type="scientific">Naematelia encephala</name>
    <dbReference type="NCBI Taxonomy" id="71784"/>
    <lineage>
        <taxon>Eukaryota</taxon>
        <taxon>Fungi</taxon>
        <taxon>Dikarya</taxon>
        <taxon>Basidiomycota</taxon>
        <taxon>Agaricomycotina</taxon>
        <taxon>Tremellomycetes</taxon>
        <taxon>Tremellales</taxon>
        <taxon>Naemateliaceae</taxon>
        <taxon>Naematelia</taxon>
    </lineage>
</organism>
<name>A0A1Y2AD76_9TREE</name>
<comment type="caution">
    <text evidence="1">The sequence shown here is derived from an EMBL/GenBank/DDBJ whole genome shotgun (WGS) entry which is preliminary data.</text>
</comment>
<dbReference type="AlphaFoldDB" id="A0A1Y2AD76"/>
<gene>
    <name evidence="1" type="ORF">BCR39DRAFT_555357</name>
</gene>
<evidence type="ECO:0000313" key="2">
    <source>
        <dbReference type="Proteomes" id="UP000193986"/>
    </source>
</evidence>
<dbReference type="EMBL" id="MCFC01000136">
    <property type="protein sequence ID" value="ORY20424.1"/>
    <property type="molecule type" value="Genomic_DNA"/>
</dbReference>
<reference evidence="1 2" key="1">
    <citation type="submission" date="2016-07" db="EMBL/GenBank/DDBJ databases">
        <title>Pervasive Adenine N6-methylation of Active Genes in Fungi.</title>
        <authorList>
            <consortium name="DOE Joint Genome Institute"/>
            <person name="Mondo S.J."/>
            <person name="Dannebaum R.O."/>
            <person name="Kuo R.C."/>
            <person name="Labutti K."/>
            <person name="Haridas S."/>
            <person name="Kuo A."/>
            <person name="Salamov A."/>
            <person name="Ahrendt S.R."/>
            <person name="Lipzen A."/>
            <person name="Sullivan W."/>
            <person name="Andreopoulos W.B."/>
            <person name="Clum A."/>
            <person name="Lindquist E."/>
            <person name="Daum C."/>
            <person name="Ramamoorthy G.K."/>
            <person name="Gryganskyi A."/>
            <person name="Culley D."/>
            <person name="Magnuson J.K."/>
            <person name="James T.Y."/>
            <person name="O'Malley M.A."/>
            <person name="Stajich J.E."/>
            <person name="Spatafora J.W."/>
            <person name="Visel A."/>
            <person name="Grigoriev I.V."/>
        </authorList>
    </citation>
    <scope>NUCLEOTIDE SEQUENCE [LARGE SCALE GENOMIC DNA]</scope>
    <source>
        <strain evidence="1 2">68-887.2</strain>
    </source>
</reference>